<comment type="caution">
    <text evidence="2">The sequence shown here is derived from an EMBL/GenBank/DDBJ whole genome shotgun (WGS) entry which is preliminary data.</text>
</comment>
<dbReference type="Gene3D" id="2.30.29.30">
    <property type="entry name" value="Pleckstrin-homology domain (PH domain)/Phosphotyrosine-binding domain (PTB)"/>
    <property type="match status" value="1"/>
</dbReference>
<reference evidence="2" key="1">
    <citation type="submission" date="2023-04" db="EMBL/GenBank/DDBJ databases">
        <title>Chromosome-level genome of Chaenocephalus aceratus.</title>
        <authorList>
            <person name="Park H."/>
        </authorList>
    </citation>
    <scope>NUCLEOTIDE SEQUENCE</scope>
    <source>
        <strain evidence="2">DE</strain>
        <tissue evidence="2">Muscle</tissue>
    </source>
</reference>
<organism evidence="2 3">
    <name type="scientific">Dissostichus eleginoides</name>
    <name type="common">Patagonian toothfish</name>
    <name type="synonym">Dissostichus amissus</name>
    <dbReference type="NCBI Taxonomy" id="100907"/>
    <lineage>
        <taxon>Eukaryota</taxon>
        <taxon>Metazoa</taxon>
        <taxon>Chordata</taxon>
        <taxon>Craniata</taxon>
        <taxon>Vertebrata</taxon>
        <taxon>Euteleostomi</taxon>
        <taxon>Actinopterygii</taxon>
        <taxon>Neopterygii</taxon>
        <taxon>Teleostei</taxon>
        <taxon>Neoteleostei</taxon>
        <taxon>Acanthomorphata</taxon>
        <taxon>Eupercaria</taxon>
        <taxon>Perciformes</taxon>
        <taxon>Notothenioidei</taxon>
        <taxon>Nototheniidae</taxon>
        <taxon>Dissostichus</taxon>
    </lineage>
</organism>
<evidence type="ECO:0000313" key="3">
    <source>
        <dbReference type="Proteomes" id="UP001228049"/>
    </source>
</evidence>
<name>A0AAD9B900_DISEL</name>
<feature type="region of interest" description="Disordered" evidence="1">
    <location>
        <begin position="1"/>
        <end position="20"/>
    </location>
</feature>
<proteinExistence type="predicted"/>
<accession>A0AAD9B900</accession>
<evidence type="ECO:0000256" key="1">
    <source>
        <dbReference type="SAM" id="MobiDB-lite"/>
    </source>
</evidence>
<keyword evidence="3" id="KW-1185">Reference proteome</keyword>
<dbReference type="Proteomes" id="UP001228049">
    <property type="component" value="Unassembled WGS sequence"/>
</dbReference>
<dbReference type="EMBL" id="JASDAP010000026">
    <property type="protein sequence ID" value="KAK1878836.1"/>
    <property type="molecule type" value="Genomic_DNA"/>
</dbReference>
<gene>
    <name evidence="2" type="ORF">KUDE01_026959</name>
</gene>
<sequence>MAAAPVRQRSGPGGPRAQLPPCYYEGYLEKRGPKEKASRRLWTCLCGNSLYFSITPRTAILWRSWTSVGLCP</sequence>
<protein>
    <submittedName>
        <fullName evidence="2">Signal-transducing adaptor protein 2</fullName>
    </submittedName>
</protein>
<evidence type="ECO:0000313" key="2">
    <source>
        <dbReference type="EMBL" id="KAK1878836.1"/>
    </source>
</evidence>
<dbReference type="SUPFAM" id="SSF50729">
    <property type="entry name" value="PH domain-like"/>
    <property type="match status" value="1"/>
</dbReference>
<dbReference type="InterPro" id="IPR011993">
    <property type="entry name" value="PH-like_dom_sf"/>
</dbReference>
<dbReference type="AlphaFoldDB" id="A0AAD9B900"/>